<dbReference type="KEGG" id="pto:PTO0032"/>
<evidence type="ECO:0000313" key="1">
    <source>
        <dbReference type="EMBL" id="AAT42617.1"/>
    </source>
</evidence>
<sequence>MNCLYYNDTLSFLEEYENNDDFSSILTNSYRKLHNSTPDSHLINSWRGSIEYIYGIIKDLIDKKGISLEYIIPASGERADAILIGMGDNKPSIEIIEVKGWRKFTYSKNPYLVYADNKREINPVYQVLNYERDKIQC</sequence>
<organism evidence="1 2">
    <name type="scientific">Picrophilus torridus (strain ATCC 700027 / DSM 9790 / JCM 10055 / NBRC 100828 / KAW 2/3)</name>
    <dbReference type="NCBI Taxonomy" id="1122961"/>
    <lineage>
        <taxon>Archaea</taxon>
        <taxon>Methanobacteriati</taxon>
        <taxon>Thermoplasmatota</taxon>
        <taxon>Thermoplasmata</taxon>
        <taxon>Thermoplasmatales</taxon>
        <taxon>Picrophilaceae</taxon>
        <taxon>Picrophilus</taxon>
    </lineage>
</organism>
<dbReference type="eggNOG" id="arCOG04708">
    <property type="taxonomic scope" value="Archaea"/>
</dbReference>
<gene>
    <name evidence="1" type="ordered locus">PTO0032</name>
</gene>
<dbReference type="PaxDb" id="263820-PTO0032"/>
<dbReference type="EMBL" id="AE017261">
    <property type="protein sequence ID" value="AAT42617.1"/>
    <property type="molecule type" value="Genomic_DNA"/>
</dbReference>
<dbReference type="AlphaFoldDB" id="Q6L334"/>
<evidence type="ECO:0000313" key="2">
    <source>
        <dbReference type="Proteomes" id="UP000000438"/>
    </source>
</evidence>
<dbReference type="InParanoid" id="Q6L334"/>
<name>Q6L334_PICTO</name>
<proteinExistence type="predicted"/>
<reference evidence="1 2" key="1">
    <citation type="journal article" date="2004" name="Proc. Natl. Acad. Sci. U.S.A.">
        <title>Genome sequence of Picrophilus torridus and its implications for life around pH 0.</title>
        <authorList>
            <person name="Futterer O."/>
            <person name="Angelov A."/>
            <person name="Liesegang H."/>
            <person name="Gottschalk G."/>
            <person name="Schleper C."/>
            <person name="Schepers B."/>
            <person name="Dock C."/>
            <person name="Antranikian G."/>
            <person name="Liebl W."/>
        </authorList>
    </citation>
    <scope>NUCLEOTIDE SEQUENCE [LARGE SCALE GENOMIC DNA]</scope>
    <source>
        <strain evidence="2">ATCC 700027 / DSM 9790 / JCM 10055 / NBRC 100828</strain>
    </source>
</reference>
<dbReference type="RefSeq" id="WP_011176833.1">
    <property type="nucleotide sequence ID" value="NC_005877.1"/>
</dbReference>
<accession>Q6L334</accession>
<protein>
    <submittedName>
        <fullName evidence="1">Uncharacterized protein</fullName>
    </submittedName>
</protein>
<dbReference type="Proteomes" id="UP000000438">
    <property type="component" value="Chromosome"/>
</dbReference>
<dbReference type="HOGENOM" id="CLU_1860767_0_0_2"/>
<dbReference type="GeneID" id="2844698"/>